<dbReference type="NCBIfam" id="TIGR00857">
    <property type="entry name" value="pyrC_multi"/>
    <property type="match status" value="1"/>
</dbReference>
<evidence type="ECO:0000256" key="1">
    <source>
        <dbReference type="ARBA" id="ARBA00022975"/>
    </source>
</evidence>
<dbReference type="Gene3D" id="2.30.40.10">
    <property type="entry name" value="Urease, subunit C, domain 1"/>
    <property type="match status" value="1"/>
</dbReference>
<dbReference type="PANTHER" id="PTHR43668">
    <property type="entry name" value="ALLANTOINASE"/>
    <property type="match status" value="1"/>
</dbReference>
<proteinExistence type="predicted"/>
<dbReference type="EMBL" id="CP002198">
    <property type="protein sequence ID" value="ADN13486.1"/>
    <property type="molecule type" value="Genomic_DNA"/>
</dbReference>
<organism evidence="3 4">
    <name type="scientific">Gloeothece verrucosa (strain PCC 7822)</name>
    <name type="common">Cyanothece sp. (strain PCC 7822)</name>
    <dbReference type="NCBI Taxonomy" id="497965"/>
    <lineage>
        <taxon>Bacteria</taxon>
        <taxon>Bacillati</taxon>
        <taxon>Cyanobacteriota</taxon>
        <taxon>Cyanophyceae</taxon>
        <taxon>Oscillatoriophycideae</taxon>
        <taxon>Chroococcales</taxon>
        <taxon>Aphanothecaceae</taxon>
        <taxon>Gloeothece</taxon>
        <taxon>Gloeothece verrucosa</taxon>
    </lineage>
</organism>
<dbReference type="NCBIfam" id="NF005614">
    <property type="entry name" value="PRK07369.1"/>
    <property type="match status" value="1"/>
</dbReference>
<dbReference type="SUPFAM" id="SSF51338">
    <property type="entry name" value="Composite domain of metallo-dependent hydrolases"/>
    <property type="match status" value="1"/>
</dbReference>
<dbReference type="Gene3D" id="3.20.20.140">
    <property type="entry name" value="Metal-dependent hydrolases"/>
    <property type="match status" value="1"/>
</dbReference>
<dbReference type="CDD" id="cd01317">
    <property type="entry name" value="DHOase_IIa"/>
    <property type="match status" value="1"/>
</dbReference>
<dbReference type="SUPFAM" id="SSF51556">
    <property type="entry name" value="Metallo-dependent hydrolases"/>
    <property type="match status" value="1"/>
</dbReference>
<dbReference type="Proteomes" id="UP000008206">
    <property type="component" value="Chromosome"/>
</dbReference>
<dbReference type="GO" id="GO:0005737">
    <property type="term" value="C:cytoplasm"/>
    <property type="evidence" value="ECO:0007669"/>
    <property type="project" value="TreeGrafter"/>
</dbReference>
<accession>E0UJX5</accession>
<sequence length="433" mass="47336">MKSDPTYLLRQVRVLDPVSNTDQIADVLINNGHIESIESQIEVVPEPATEIEAEGLVLGAGLMDIYSHSGEPGHEERETFSSLAAAAISGGFTRLAILPNTTPTVDNPATVALLQQQLQTLKLPLDNSLFPCPHLQFWGAISINREGQQMSELAELAQTPIIGFTDDRPLENLALLRRVLEYLQPLNKPIALVPTNRDLRGNGVMREGFASMTYGLPGSPAVSEAAAMAGLLELIAATQTPVHLMRVSTRRGVELIADAKARGVPITASTTWMHLLLNSNAVKSYDPNLRLEPPLGNEEDRQALIEGIKQGIIDAIAVDHTPYTYEEKTVAFAEAPPGVIGLELVLPLLWQQFVITQEWSALKLWEVLSVNPRLCLGQQPLSCQPGQAAELVLFDPQATWTVEIKSLKSRCANTPWLGKQLNGRVVRVWNGNQ</sequence>
<feature type="domain" description="Dihydroorotase catalytic" evidence="2">
    <location>
        <begin position="57"/>
        <end position="248"/>
    </location>
</feature>
<dbReference type="RefSeq" id="WP_013321593.1">
    <property type="nucleotide sequence ID" value="NC_014501.1"/>
</dbReference>
<dbReference type="GO" id="GO:0004151">
    <property type="term" value="F:dihydroorotase activity"/>
    <property type="evidence" value="ECO:0007669"/>
    <property type="project" value="InterPro"/>
</dbReference>
<gene>
    <name evidence="3" type="ordered locus">Cyan7822_1490</name>
</gene>
<dbReference type="OrthoDB" id="9765462at2"/>
<dbReference type="eggNOG" id="COG0044">
    <property type="taxonomic scope" value="Bacteria"/>
</dbReference>
<keyword evidence="4" id="KW-1185">Reference proteome</keyword>
<dbReference type="HOGENOM" id="CLU_015572_1_0_3"/>
<reference evidence="4" key="1">
    <citation type="journal article" date="2011" name="MBio">
        <title>Novel metabolic attributes of the genus Cyanothece, comprising a group of unicellular nitrogen-fixing Cyanobacteria.</title>
        <authorList>
            <person name="Bandyopadhyay A."/>
            <person name="Elvitigala T."/>
            <person name="Welsh E."/>
            <person name="Stockel J."/>
            <person name="Liberton M."/>
            <person name="Min H."/>
            <person name="Sherman L.A."/>
            <person name="Pakrasi H.B."/>
        </authorList>
    </citation>
    <scope>NUCLEOTIDE SEQUENCE [LARGE SCALE GENOMIC DNA]</scope>
    <source>
        <strain evidence="4">PCC 7822</strain>
    </source>
</reference>
<dbReference type="InterPro" id="IPR024403">
    <property type="entry name" value="DHOase_cat"/>
</dbReference>
<dbReference type="InterPro" id="IPR004722">
    <property type="entry name" value="DHOase"/>
</dbReference>
<dbReference type="Pfam" id="PF12890">
    <property type="entry name" value="DHOase"/>
    <property type="match status" value="1"/>
</dbReference>
<dbReference type="GO" id="GO:0006221">
    <property type="term" value="P:pyrimidine nucleotide biosynthetic process"/>
    <property type="evidence" value="ECO:0007669"/>
    <property type="project" value="UniProtKB-KW"/>
</dbReference>
<name>E0UJX5_GLOV7</name>
<dbReference type="STRING" id="497965.Cyan7822_1490"/>
<evidence type="ECO:0000259" key="2">
    <source>
        <dbReference type="Pfam" id="PF12890"/>
    </source>
</evidence>
<dbReference type="AlphaFoldDB" id="E0UJX5"/>
<evidence type="ECO:0000313" key="3">
    <source>
        <dbReference type="EMBL" id="ADN13486.1"/>
    </source>
</evidence>
<dbReference type="InterPro" id="IPR011059">
    <property type="entry name" value="Metal-dep_hydrolase_composite"/>
</dbReference>
<dbReference type="InterPro" id="IPR050138">
    <property type="entry name" value="DHOase/Allantoinase_Hydrolase"/>
</dbReference>
<dbReference type="GO" id="GO:0046872">
    <property type="term" value="F:metal ion binding"/>
    <property type="evidence" value="ECO:0007669"/>
    <property type="project" value="InterPro"/>
</dbReference>
<dbReference type="PANTHER" id="PTHR43668:SF2">
    <property type="entry name" value="ALLANTOINASE"/>
    <property type="match status" value="1"/>
</dbReference>
<dbReference type="KEGG" id="cyj:Cyan7822_1490"/>
<dbReference type="GO" id="GO:0004038">
    <property type="term" value="F:allantoinase activity"/>
    <property type="evidence" value="ECO:0007669"/>
    <property type="project" value="TreeGrafter"/>
</dbReference>
<keyword evidence="1" id="KW-0665">Pyrimidine biosynthesis</keyword>
<dbReference type="InterPro" id="IPR032466">
    <property type="entry name" value="Metal_Hydrolase"/>
</dbReference>
<dbReference type="GO" id="GO:0006145">
    <property type="term" value="P:purine nucleobase catabolic process"/>
    <property type="evidence" value="ECO:0007669"/>
    <property type="project" value="TreeGrafter"/>
</dbReference>
<protein>
    <submittedName>
        <fullName evidence="3">Dihydroorotase, multifunctional complex type</fullName>
    </submittedName>
</protein>
<evidence type="ECO:0000313" key="4">
    <source>
        <dbReference type="Proteomes" id="UP000008206"/>
    </source>
</evidence>